<keyword evidence="1" id="KW-1133">Transmembrane helix</keyword>
<evidence type="ECO:0000313" key="3">
    <source>
        <dbReference type="Proteomes" id="UP000249061"/>
    </source>
</evidence>
<sequence length="98" mass="10909">MNRLRPLGFPLMLLACSALLYGLNHFGRWHSSKAEGAMWLFGFIAVVWLPFAVYRVVKPLPIAVGVEVVIMLGERDAIAGSVVKMEGEQCTVRTATFW</sequence>
<proteinExistence type="predicted"/>
<dbReference type="Proteomes" id="UP000249061">
    <property type="component" value="Unassembled WGS sequence"/>
</dbReference>
<gene>
    <name evidence="2" type="ORF">DI536_34835</name>
</gene>
<dbReference type="AlphaFoldDB" id="A0A2W5SLQ7"/>
<accession>A0A2W5SLQ7</accession>
<keyword evidence="1" id="KW-0812">Transmembrane</keyword>
<protein>
    <submittedName>
        <fullName evidence="2">Uncharacterized protein</fullName>
    </submittedName>
</protein>
<dbReference type="EMBL" id="QFQP01000064">
    <property type="protein sequence ID" value="PZR04109.1"/>
    <property type="molecule type" value="Genomic_DNA"/>
</dbReference>
<feature type="transmembrane region" description="Helical" evidence="1">
    <location>
        <begin position="38"/>
        <end position="57"/>
    </location>
</feature>
<keyword evidence="1" id="KW-0472">Membrane</keyword>
<reference evidence="2 3" key="1">
    <citation type="submission" date="2017-08" db="EMBL/GenBank/DDBJ databases">
        <title>Infants hospitalized years apart are colonized by the same room-sourced microbial strains.</title>
        <authorList>
            <person name="Brooks B."/>
            <person name="Olm M.R."/>
            <person name="Firek B.A."/>
            <person name="Baker R."/>
            <person name="Thomas B.C."/>
            <person name="Morowitz M.J."/>
            <person name="Banfield J.F."/>
        </authorList>
    </citation>
    <scope>NUCLEOTIDE SEQUENCE [LARGE SCALE GENOMIC DNA]</scope>
    <source>
        <strain evidence="2">S2_003_000_R2_14</strain>
    </source>
</reference>
<name>A0A2W5SLQ7_9BACT</name>
<dbReference type="PROSITE" id="PS51257">
    <property type="entry name" value="PROKAR_LIPOPROTEIN"/>
    <property type="match status" value="1"/>
</dbReference>
<evidence type="ECO:0000256" key="1">
    <source>
        <dbReference type="SAM" id="Phobius"/>
    </source>
</evidence>
<organism evidence="2 3">
    <name type="scientific">Archangium gephyra</name>
    <dbReference type="NCBI Taxonomy" id="48"/>
    <lineage>
        <taxon>Bacteria</taxon>
        <taxon>Pseudomonadati</taxon>
        <taxon>Myxococcota</taxon>
        <taxon>Myxococcia</taxon>
        <taxon>Myxococcales</taxon>
        <taxon>Cystobacterineae</taxon>
        <taxon>Archangiaceae</taxon>
        <taxon>Archangium</taxon>
    </lineage>
</organism>
<comment type="caution">
    <text evidence="2">The sequence shown here is derived from an EMBL/GenBank/DDBJ whole genome shotgun (WGS) entry which is preliminary data.</text>
</comment>
<evidence type="ECO:0000313" key="2">
    <source>
        <dbReference type="EMBL" id="PZR04109.1"/>
    </source>
</evidence>